<name>A0ABS5Z2B1_9ACTN</name>
<keyword evidence="4" id="KW-1185">Reference proteome</keyword>
<evidence type="ECO:0000256" key="1">
    <source>
        <dbReference type="SAM" id="MobiDB-lite"/>
    </source>
</evidence>
<comment type="caution">
    <text evidence="3">The sequence shown here is derived from an EMBL/GenBank/DDBJ whole genome shotgun (WGS) entry which is preliminary data.</text>
</comment>
<organism evidence="3 4">
    <name type="scientific">Paractinoplanes bogorensis</name>
    <dbReference type="NCBI Taxonomy" id="1610840"/>
    <lineage>
        <taxon>Bacteria</taxon>
        <taxon>Bacillati</taxon>
        <taxon>Actinomycetota</taxon>
        <taxon>Actinomycetes</taxon>
        <taxon>Micromonosporales</taxon>
        <taxon>Micromonosporaceae</taxon>
        <taxon>Paractinoplanes</taxon>
    </lineage>
</organism>
<evidence type="ECO:0000256" key="2">
    <source>
        <dbReference type="SAM" id="Phobius"/>
    </source>
</evidence>
<dbReference type="InterPro" id="IPR010994">
    <property type="entry name" value="RuvA_2-like"/>
</dbReference>
<feature type="transmembrane region" description="Helical" evidence="2">
    <location>
        <begin position="106"/>
        <end position="128"/>
    </location>
</feature>
<keyword evidence="2" id="KW-0472">Membrane</keyword>
<keyword evidence="2" id="KW-1133">Transmembrane helix</keyword>
<feature type="region of interest" description="Disordered" evidence="1">
    <location>
        <begin position="1"/>
        <end position="30"/>
    </location>
</feature>
<evidence type="ECO:0000313" key="4">
    <source>
        <dbReference type="Proteomes" id="UP001519654"/>
    </source>
</evidence>
<feature type="region of interest" description="Disordered" evidence="1">
    <location>
        <begin position="156"/>
        <end position="207"/>
    </location>
</feature>
<protein>
    <submittedName>
        <fullName evidence="3">Helix-hairpin-helix domain-containing protein</fullName>
    </submittedName>
</protein>
<evidence type="ECO:0000313" key="3">
    <source>
        <dbReference type="EMBL" id="MBU2669836.1"/>
    </source>
</evidence>
<feature type="compositionally biased region" description="Pro residues" evidence="1">
    <location>
        <begin position="9"/>
        <end position="30"/>
    </location>
</feature>
<proteinExistence type="predicted"/>
<dbReference type="Proteomes" id="UP001519654">
    <property type="component" value="Unassembled WGS sequence"/>
</dbReference>
<feature type="transmembrane region" description="Helical" evidence="2">
    <location>
        <begin position="74"/>
        <end position="94"/>
    </location>
</feature>
<dbReference type="EMBL" id="JAHKKG010000016">
    <property type="protein sequence ID" value="MBU2669836.1"/>
    <property type="molecule type" value="Genomic_DNA"/>
</dbReference>
<feature type="transmembrane region" description="Helical" evidence="2">
    <location>
        <begin position="45"/>
        <end position="67"/>
    </location>
</feature>
<accession>A0ABS5Z2B1</accession>
<sequence>MTDPGYGYGPPPGPGYGNGPPPGPGYGNGPPPGPTKLSWRLAHSVWVLAPILSLGCLSAVGFLYVGVRARRPAWWIPGIVYSLIANVTFFTGAGAGEGSIRENVTYALLFTSWAVSIAHAFIINSAWLRWRAGYRPWYNQPPTPYYGPPVGAEPPVHTPPHPFGPAQAYAPPPDPFAPPQAYAPPPVQPDPYPPQHYPPPQDPFASTQFQAVTPPGGLLDVNTATVHQLAGLPGFTPERAAQAVAARSARGRFAGMHDFAAAVSLAPHEFAAVRDRIVC</sequence>
<dbReference type="SUPFAM" id="SSF47781">
    <property type="entry name" value="RuvA domain 2-like"/>
    <property type="match status" value="1"/>
</dbReference>
<reference evidence="3 4" key="1">
    <citation type="submission" date="2021-06" db="EMBL/GenBank/DDBJ databases">
        <title>Actinoplanes lichenicola sp. nov., and Actinoplanes ovalisporus sp. nov., isolated from lichen in Thailand.</title>
        <authorList>
            <person name="Saeng-In P."/>
            <person name="Kanchanasin P."/>
            <person name="Yuki M."/>
            <person name="Kudo T."/>
            <person name="Ohkuma M."/>
            <person name="Phongsopitanun W."/>
            <person name="Tanasupawat S."/>
        </authorList>
    </citation>
    <scope>NUCLEOTIDE SEQUENCE [LARGE SCALE GENOMIC DNA]</scope>
    <source>
        <strain evidence="3 4">NBRC 110975</strain>
    </source>
</reference>
<dbReference type="RefSeq" id="WP_215794955.1">
    <property type="nucleotide sequence ID" value="NZ_JAHKKG010000016.1"/>
</dbReference>
<dbReference type="Gene3D" id="1.10.150.320">
    <property type="entry name" value="Photosystem II 12 kDa extrinsic protein"/>
    <property type="match status" value="1"/>
</dbReference>
<keyword evidence="2" id="KW-0812">Transmembrane</keyword>
<feature type="compositionally biased region" description="Pro residues" evidence="1">
    <location>
        <begin position="170"/>
        <end position="202"/>
    </location>
</feature>
<gene>
    <name evidence="3" type="ORF">KOI35_40635</name>
</gene>
<dbReference type="Pfam" id="PF12836">
    <property type="entry name" value="HHH_3"/>
    <property type="match status" value="1"/>
</dbReference>